<gene>
    <name evidence="1" type="ORF">S01H4_31859</name>
</gene>
<protein>
    <submittedName>
        <fullName evidence="1">Uncharacterized protein</fullName>
    </submittedName>
</protein>
<dbReference type="AlphaFoldDB" id="X1AM30"/>
<comment type="caution">
    <text evidence="1">The sequence shown here is derived from an EMBL/GenBank/DDBJ whole genome shotgun (WGS) entry which is preliminary data.</text>
</comment>
<organism evidence="1">
    <name type="scientific">marine sediment metagenome</name>
    <dbReference type="NCBI Taxonomy" id="412755"/>
    <lineage>
        <taxon>unclassified sequences</taxon>
        <taxon>metagenomes</taxon>
        <taxon>ecological metagenomes</taxon>
    </lineage>
</organism>
<dbReference type="EMBL" id="BART01016590">
    <property type="protein sequence ID" value="GAG83664.1"/>
    <property type="molecule type" value="Genomic_DNA"/>
</dbReference>
<reference evidence="1" key="1">
    <citation type="journal article" date="2014" name="Front. Microbiol.">
        <title>High frequency of phylogenetically diverse reductive dehalogenase-homologous genes in deep subseafloor sedimentary metagenomes.</title>
        <authorList>
            <person name="Kawai M."/>
            <person name="Futagami T."/>
            <person name="Toyoda A."/>
            <person name="Takaki Y."/>
            <person name="Nishi S."/>
            <person name="Hori S."/>
            <person name="Arai W."/>
            <person name="Tsubouchi T."/>
            <person name="Morono Y."/>
            <person name="Uchiyama I."/>
            <person name="Ito T."/>
            <person name="Fujiyama A."/>
            <person name="Inagaki F."/>
            <person name="Takami H."/>
        </authorList>
    </citation>
    <scope>NUCLEOTIDE SEQUENCE</scope>
    <source>
        <strain evidence="1">Expedition CK06-06</strain>
    </source>
</reference>
<sequence length="209" mass="23584">MNLFPIKQPTLALSISEEALHLVEVKKSWRRTTFQEVKRVSLPSGVIRLSSAKPNIENMETFVEQLRILADPLKKPVSIALSLPDLCARTSVFDFSTFPSKKTEQTALLNWRFQQDLKLDTSQSRLSYAVYVPTSLANASKQENPEKVNVLGTAIRNEIVEQYERACLDVNLMPVSVSIAGLDIFDLYQRTIQDILEVEDRRTSNPSSG</sequence>
<feature type="non-terminal residue" evidence="1">
    <location>
        <position position="209"/>
    </location>
</feature>
<accession>X1AM30</accession>
<proteinExistence type="predicted"/>
<name>X1AM30_9ZZZZ</name>
<evidence type="ECO:0000313" key="1">
    <source>
        <dbReference type="EMBL" id="GAG83664.1"/>
    </source>
</evidence>